<dbReference type="PRINTS" id="PR00171">
    <property type="entry name" value="SUGRTRNSPORT"/>
</dbReference>
<dbReference type="Pfam" id="PF00083">
    <property type="entry name" value="Sugar_tr"/>
    <property type="match status" value="1"/>
</dbReference>
<dbReference type="Gene3D" id="1.20.1250.20">
    <property type="entry name" value="MFS general substrate transporter like domains"/>
    <property type="match status" value="1"/>
</dbReference>
<keyword evidence="10" id="KW-1185">Reference proteome</keyword>
<comment type="subcellular location">
    <subcellularLocation>
        <location evidence="1">Membrane</location>
        <topology evidence="1">Multi-pass membrane protein</topology>
    </subcellularLocation>
</comment>
<dbReference type="SUPFAM" id="SSF103473">
    <property type="entry name" value="MFS general substrate transporter"/>
    <property type="match status" value="1"/>
</dbReference>
<reference evidence="9 10" key="1">
    <citation type="submission" date="2017-03" db="EMBL/GenBank/DDBJ databases">
        <title>Genomes of endolithic fungi from Antarctica.</title>
        <authorList>
            <person name="Coleine C."/>
            <person name="Masonjones S."/>
            <person name="Stajich J.E."/>
        </authorList>
    </citation>
    <scope>NUCLEOTIDE SEQUENCE [LARGE SCALE GENOMIC DNA]</scope>
    <source>
        <strain evidence="9 10">CCFEE 5184</strain>
    </source>
</reference>
<dbReference type="GO" id="GO:0005351">
    <property type="term" value="F:carbohydrate:proton symporter activity"/>
    <property type="evidence" value="ECO:0007669"/>
    <property type="project" value="TreeGrafter"/>
</dbReference>
<feature type="domain" description="Major facilitator superfamily (MFS) profile" evidence="8">
    <location>
        <begin position="1"/>
        <end position="105"/>
    </location>
</feature>
<accession>A0A4V5NCB7</accession>
<comment type="similarity">
    <text evidence="2">Belongs to the major facilitator superfamily. Sugar transporter (TC 2.A.1.1) family.</text>
</comment>
<evidence type="ECO:0000256" key="5">
    <source>
        <dbReference type="ARBA" id="ARBA00022989"/>
    </source>
</evidence>
<dbReference type="PROSITE" id="PS50850">
    <property type="entry name" value="MFS"/>
    <property type="match status" value="1"/>
</dbReference>
<dbReference type="InterPro" id="IPR036259">
    <property type="entry name" value="MFS_trans_sf"/>
</dbReference>
<protein>
    <recommendedName>
        <fullName evidence="8">Major facilitator superfamily (MFS) profile domain-containing protein</fullName>
    </recommendedName>
</protein>
<organism evidence="9 10">
    <name type="scientific">Friedmanniomyces simplex</name>
    <dbReference type="NCBI Taxonomy" id="329884"/>
    <lineage>
        <taxon>Eukaryota</taxon>
        <taxon>Fungi</taxon>
        <taxon>Dikarya</taxon>
        <taxon>Ascomycota</taxon>
        <taxon>Pezizomycotina</taxon>
        <taxon>Dothideomycetes</taxon>
        <taxon>Dothideomycetidae</taxon>
        <taxon>Mycosphaerellales</taxon>
        <taxon>Teratosphaeriaceae</taxon>
        <taxon>Friedmanniomyces</taxon>
    </lineage>
</organism>
<evidence type="ECO:0000256" key="3">
    <source>
        <dbReference type="ARBA" id="ARBA00022448"/>
    </source>
</evidence>
<evidence type="ECO:0000313" key="9">
    <source>
        <dbReference type="EMBL" id="TKA58729.1"/>
    </source>
</evidence>
<feature type="transmembrane region" description="Helical" evidence="7">
    <location>
        <begin position="12"/>
        <end position="32"/>
    </location>
</feature>
<evidence type="ECO:0000313" key="10">
    <source>
        <dbReference type="Proteomes" id="UP000309340"/>
    </source>
</evidence>
<evidence type="ECO:0000259" key="8">
    <source>
        <dbReference type="PROSITE" id="PS50850"/>
    </source>
</evidence>
<dbReference type="GO" id="GO:0016020">
    <property type="term" value="C:membrane"/>
    <property type="evidence" value="ECO:0007669"/>
    <property type="project" value="UniProtKB-SubCell"/>
</dbReference>
<dbReference type="OrthoDB" id="6612291at2759"/>
<dbReference type="PANTHER" id="PTHR48022:SF25">
    <property type="entry name" value="QUINATE TRANSPORTER, PUTATIVE (AFU_ORTHOLOGUE AFUA_5G12950)-RELATED"/>
    <property type="match status" value="1"/>
</dbReference>
<name>A0A4V5NCB7_9PEZI</name>
<gene>
    <name evidence="9" type="ORF">B0A55_12215</name>
</gene>
<keyword evidence="4 7" id="KW-0812">Transmembrane</keyword>
<evidence type="ECO:0000256" key="6">
    <source>
        <dbReference type="ARBA" id="ARBA00023136"/>
    </source>
</evidence>
<dbReference type="InterPro" id="IPR003663">
    <property type="entry name" value="Sugar/inositol_transpt"/>
</dbReference>
<keyword evidence="5 7" id="KW-1133">Transmembrane helix</keyword>
<dbReference type="Proteomes" id="UP000309340">
    <property type="component" value="Unassembled WGS sequence"/>
</dbReference>
<dbReference type="InterPro" id="IPR005828">
    <property type="entry name" value="MFS_sugar_transport-like"/>
</dbReference>
<dbReference type="EMBL" id="NAJQ01001450">
    <property type="protein sequence ID" value="TKA58729.1"/>
    <property type="molecule type" value="Genomic_DNA"/>
</dbReference>
<feature type="transmembrane region" description="Helical" evidence="7">
    <location>
        <begin position="53"/>
        <end position="75"/>
    </location>
</feature>
<dbReference type="AlphaFoldDB" id="A0A4V5NCB7"/>
<dbReference type="STRING" id="329884.A0A4V5NCB7"/>
<keyword evidence="6 7" id="KW-0472">Membrane</keyword>
<dbReference type="InterPro" id="IPR050360">
    <property type="entry name" value="MFS_Sugar_Transporters"/>
</dbReference>
<evidence type="ECO:0000256" key="2">
    <source>
        <dbReference type="ARBA" id="ARBA00010992"/>
    </source>
</evidence>
<evidence type="ECO:0000256" key="7">
    <source>
        <dbReference type="SAM" id="Phobius"/>
    </source>
</evidence>
<evidence type="ECO:0000256" key="1">
    <source>
        <dbReference type="ARBA" id="ARBA00004141"/>
    </source>
</evidence>
<keyword evidence="3" id="KW-0813">Transport</keyword>
<feature type="transmembrane region" description="Helical" evidence="7">
    <location>
        <begin position="81"/>
        <end position="101"/>
    </location>
</feature>
<comment type="caution">
    <text evidence="9">The sequence shown here is derived from an EMBL/GenBank/DDBJ whole genome shotgun (WGS) entry which is preliminary data.</text>
</comment>
<feature type="non-terminal residue" evidence="9">
    <location>
        <position position="1"/>
    </location>
</feature>
<dbReference type="InterPro" id="IPR020846">
    <property type="entry name" value="MFS_dom"/>
</dbReference>
<dbReference type="PANTHER" id="PTHR48022">
    <property type="entry name" value="PLASTIDIC GLUCOSE TRANSPORTER 4"/>
    <property type="match status" value="1"/>
</dbReference>
<evidence type="ECO:0000256" key="4">
    <source>
        <dbReference type="ARBA" id="ARBA00022692"/>
    </source>
</evidence>
<sequence length="123" mass="13822">SHPAPANAQVTSSGIATIALIYLFVIAYNFSWGPLPWPYVSELFPTRIREPGIAVGVASQWLFNFVFSLTTPYMITNMGWGTFLLWGVFDICIAAFAWFVLTETQGRSLEEITNWKTPDVQIK</sequence>
<proteinExistence type="inferred from homology"/>